<dbReference type="Proteomes" id="UP000298860">
    <property type="component" value="Unassembled WGS sequence"/>
</dbReference>
<keyword evidence="4" id="KW-1185">Reference proteome</keyword>
<protein>
    <submittedName>
        <fullName evidence="3">Glycosyl transferase</fullName>
    </submittedName>
</protein>
<dbReference type="EMBL" id="BJFL01000040">
    <property type="protein sequence ID" value="GDY33364.1"/>
    <property type="molecule type" value="Genomic_DNA"/>
</dbReference>
<name>A0A4D4JCL9_9PSEU</name>
<evidence type="ECO:0000259" key="2">
    <source>
        <dbReference type="Pfam" id="PF00534"/>
    </source>
</evidence>
<sequence length="354" mass="38926">MTTVPTAPAMTRRLRVLLWHVHGSWTTSFVQGGHTYLLPTLPEGGPWGRGRCGRPWPRGAREVTPKDLRDTDVDVVLLQRPEELELTERWTGRRPGRDLPAVYVEHNTPRGDVPNTRHPLADRADIPLVHVTHFNELMWDSGRAPTAVIPHGVVDPGERYTGELERAAVVINEPIRRWRVTGTDLLPALAEAAPLDVYGMRLTGLNERTGVGPRRLRPVGDLDSGTLATELARHRVYLHTARWTSLGLSLIEAMHLGMPVVAVASTEAPRAVPPEAGAVSADVGELAGAVRELIDDPDTARRMGKHAREFALAHHGLQAFLHRWDSLLARTLRAGGPIAVAREAAARAETEVNR</sequence>
<dbReference type="GO" id="GO:0016757">
    <property type="term" value="F:glycosyltransferase activity"/>
    <property type="evidence" value="ECO:0007669"/>
    <property type="project" value="InterPro"/>
</dbReference>
<dbReference type="PANTHER" id="PTHR12526:SF627">
    <property type="entry name" value="D-RHAMNOSYLTRANSFERASE WBPZ"/>
    <property type="match status" value="1"/>
</dbReference>
<evidence type="ECO:0000313" key="3">
    <source>
        <dbReference type="EMBL" id="GDY33364.1"/>
    </source>
</evidence>
<dbReference type="SUPFAM" id="SSF53756">
    <property type="entry name" value="UDP-Glycosyltransferase/glycogen phosphorylase"/>
    <property type="match status" value="1"/>
</dbReference>
<evidence type="ECO:0000313" key="4">
    <source>
        <dbReference type="Proteomes" id="UP000298860"/>
    </source>
</evidence>
<dbReference type="Gene3D" id="3.40.50.2000">
    <property type="entry name" value="Glycogen Phosphorylase B"/>
    <property type="match status" value="1"/>
</dbReference>
<keyword evidence="1 3" id="KW-0808">Transferase</keyword>
<accession>A0A4D4JCL9</accession>
<gene>
    <name evidence="3" type="ORF">GTS_49970</name>
</gene>
<dbReference type="Pfam" id="PF00534">
    <property type="entry name" value="Glycos_transf_1"/>
    <property type="match status" value="1"/>
</dbReference>
<comment type="caution">
    <text evidence="3">The sequence shown here is derived from an EMBL/GenBank/DDBJ whole genome shotgun (WGS) entry which is preliminary data.</text>
</comment>
<dbReference type="InterPro" id="IPR001296">
    <property type="entry name" value="Glyco_trans_1"/>
</dbReference>
<dbReference type="AlphaFoldDB" id="A0A4D4JCL9"/>
<proteinExistence type="predicted"/>
<dbReference type="PANTHER" id="PTHR12526">
    <property type="entry name" value="GLYCOSYLTRANSFERASE"/>
    <property type="match status" value="1"/>
</dbReference>
<organism evidence="3 4">
    <name type="scientific">Gandjariella thermophila</name>
    <dbReference type="NCBI Taxonomy" id="1931992"/>
    <lineage>
        <taxon>Bacteria</taxon>
        <taxon>Bacillati</taxon>
        <taxon>Actinomycetota</taxon>
        <taxon>Actinomycetes</taxon>
        <taxon>Pseudonocardiales</taxon>
        <taxon>Pseudonocardiaceae</taxon>
        <taxon>Gandjariella</taxon>
    </lineage>
</organism>
<dbReference type="RefSeq" id="WP_225978722.1">
    <property type="nucleotide sequence ID" value="NZ_BJFL01000040.1"/>
</dbReference>
<feature type="domain" description="Glycosyl transferase family 1" evidence="2">
    <location>
        <begin position="222"/>
        <end position="309"/>
    </location>
</feature>
<reference evidence="4" key="1">
    <citation type="submission" date="2019-04" db="EMBL/GenBank/DDBJ databases">
        <title>Draft genome sequence of Pseudonocardiaceae bacterium SL3-2-4.</title>
        <authorList>
            <person name="Ningsih F."/>
            <person name="Yokota A."/>
            <person name="Sakai Y."/>
            <person name="Nanatani K."/>
            <person name="Yabe S."/>
            <person name="Oetari A."/>
            <person name="Sjamsuridzal W."/>
        </authorList>
    </citation>
    <scope>NUCLEOTIDE SEQUENCE [LARGE SCALE GENOMIC DNA]</scope>
    <source>
        <strain evidence="4">SL3-2-4</strain>
    </source>
</reference>
<evidence type="ECO:0000256" key="1">
    <source>
        <dbReference type="ARBA" id="ARBA00022679"/>
    </source>
</evidence>